<evidence type="ECO:0000313" key="2">
    <source>
        <dbReference type="Proteomes" id="UP000189733"/>
    </source>
</evidence>
<reference evidence="1 2" key="1">
    <citation type="submission" date="2017-02" db="EMBL/GenBank/DDBJ databases">
        <authorList>
            <person name="Peterson S.W."/>
        </authorList>
    </citation>
    <scope>NUCLEOTIDE SEQUENCE [LARGE SCALE GENOMIC DNA]</scope>
    <source>
        <strain evidence="1 2">DSM 18034</strain>
    </source>
</reference>
<name>A0A1T4VXN0_9BACT</name>
<dbReference type="Proteomes" id="UP000189733">
    <property type="component" value="Unassembled WGS sequence"/>
</dbReference>
<accession>A0A1T4VXN0</accession>
<gene>
    <name evidence="1" type="ORF">SAMN02745702_01210</name>
</gene>
<organism evidence="1 2">
    <name type="scientific">Desulfobaculum bizertense DSM 18034</name>
    <dbReference type="NCBI Taxonomy" id="1121442"/>
    <lineage>
        <taxon>Bacteria</taxon>
        <taxon>Pseudomonadati</taxon>
        <taxon>Thermodesulfobacteriota</taxon>
        <taxon>Desulfovibrionia</taxon>
        <taxon>Desulfovibrionales</taxon>
        <taxon>Desulfovibrionaceae</taxon>
        <taxon>Desulfobaculum</taxon>
    </lineage>
</organism>
<sequence length="108" mass="12430">MRVLIVNTTPNERTALVERLTRLGIDVDFADSVRLAVHFSHMMRYSAAIFENGTPTEELERLYLALQRRQPWMKIHLQNRIPEQHDTDDFVARIAPQRSALNSAALCA</sequence>
<dbReference type="EMBL" id="FUYA01000003">
    <property type="protein sequence ID" value="SKA69744.1"/>
    <property type="molecule type" value="Genomic_DNA"/>
</dbReference>
<keyword evidence="2" id="KW-1185">Reference proteome</keyword>
<evidence type="ECO:0000313" key="1">
    <source>
        <dbReference type="EMBL" id="SKA69744.1"/>
    </source>
</evidence>
<dbReference type="AlphaFoldDB" id="A0A1T4VXN0"/>
<evidence type="ECO:0008006" key="3">
    <source>
        <dbReference type="Google" id="ProtNLM"/>
    </source>
</evidence>
<proteinExistence type="predicted"/>
<dbReference type="RefSeq" id="WP_078684507.1">
    <property type="nucleotide sequence ID" value="NZ_FUYA01000003.1"/>
</dbReference>
<protein>
    <recommendedName>
        <fullName evidence="3">Response regulatory domain-containing protein</fullName>
    </recommendedName>
</protein>